<name>A0A6A3G4I1_9STRA</name>
<evidence type="ECO:0000313" key="2">
    <source>
        <dbReference type="Proteomes" id="UP000429607"/>
    </source>
</evidence>
<comment type="caution">
    <text evidence="1">The sequence shown here is derived from an EMBL/GenBank/DDBJ whole genome shotgun (WGS) entry which is preliminary data.</text>
</comment>
<accession>A0A6A3G4I1</accession>
<organism evidence="1 2">
    <name type="scientific">Phytophthora rubi</name>
    <dbReference type="NCBI Taxonomy" id="129364"/>
    <lineage>
        <taxon>Eukaryota</taxon>
        <taxon>Sar</taxon>
        <taxon>Stramenopiles</taxon>
        <taxon>Oomycota</taxon>
        <taxon>Peronosporomycetes</taxon>
        <taxon>Peronosporales</taxon>
        <taxon>Peronosporaceae</taxon>
        <taxon>Phytophthora</taxon>
    </lineage>
</organism>
<evidence type="ECO:0000313" key="1">
    <source>
        <dbReference type="EMBL" id="KAE8951913.1"/>
    </source>
</evidence>
<dbReference type="AlphaFoldDB" id="A0A6A3G4I1"/>
<dbReference type="EMBL" id="QXFV01012220">
    <property type="protein sequence ID" value="KAE8951913.1"/>
    <property type="molecule type" value="Genomic_DNA"/>
</dbReference>
<protein>
    <submittedName>
        <fullName evidence="1">Uncharacterized protein</fullName>
    </submittedName>
</protein>
<dbReference type="Proteomes" id="UP000429607">
    <property type="component" value="Unassembled WGS sequence"/>
</dbReference>
<proteinExistence type="predicted"/>
<gene>
    <name evidence="1" type="ORF">PR001_g33520</name>
</gene>
<reference evidence="1 2" key="1">
    <citation type="submission" date="2018-09" db="EMBL/GenBank/DDBJ databases">
        <title>Genomic investigation of the strawberry pathogen Phytophthora fragariae indicates pathogenicity is determined by transcriptional variation in three key races.</title>
        <authorList>
            <person name="Adams T.M."/>
            <person name="Armitage A.D."/>
            <person name="Sobczyk M.K."/>
            <person name="Bates H.J."/>
            <person name="Dunwell J.M."/>
            <person name="Nellist C.F."/>
            <person name="Harrison R.J."/>
        </authorList>
    </citation>
    <scope>NUCLEOTIDE SEQUENCE [LARGE SCALE GENOMIC DNA]</scope>
    <source>
        <strain evidence="1 2">SCRP249</strain>
    </source>
</reference>
<sequence length="32" mass="3519">MGDCNTTHGRGLQPWMEHMEDTTQADVVAACL</sequence>